<dbReference type="OrthoDB" id="9800754at2"/>
<evidence type="ECO:0000259" key="7">
    <source>
        <dbReference type="Pfam" id="PF00561"/>
    </source>
</evidence>
<evidence type="ECO:0000256" key="3">
    <source>
        <dbReference type="ARBA" id="ARBA00023167"/>
    </source>
</evidence>
<dbReference type="InterPro" id="IPR008220">
    <property type="entry name" value="HAT_MetX-like"/>
</dbReference>
<keyword evidence="2 5" id="KW-0808">Transferase</keyword>
<dbReference type="AlphaFoldDB" id="A0A4R3HXB2"/>
<feature type="domain" description="AB hydrolase-1" evidence="7">
    <location>
        <begin position="137"/>
        <end position="214"/>
    </location>
</feature>
<dbReference type="Proteomes" id="UP000295382">
    <property type="component" value="Unassembled WGS sequence"/>
</dbReference>
<dbReference type="Pfam" id="PF00561">
    <property type="entry name" value="Abhydrolase_1"/>
    <property type="match status" value="1"/>
</dbReference>
<dbReference type="InterPro" id="IPR029058">
    <property type="entry name" value="AB_hydrolase_fold"/>
</dbReference>
<feature type="active site" evidence="5 6">
    <location>
        <position position="333"/>
    </location>
</feature>
<evidence type="ECO:0000256" key="6">
    <source>
        <dbReference type="PIRSR" id="PIRSR000443-1"/>
    </source>
</evidence>
<dbReference type="GO" id="GO:0004414">
    <property type="term" value="F:homoserine O-acetyltransferase activity"/>
    <property type="evidence" value="ECO:0007669"/>
    <property type="project" value="TreeGrafter"/>
</dbReference>
<keyword evidence="9" id="KW-1185">Reference proteome</keyword>
<dbReference type="Gene3D" id="1.10.1740.110">
    <property type="match status" value="1"/>
</dbReference>
<dbReference type="HAMAP" id="MF_00296">
    <property type="entry name" value="MetX_acyltransf"/>
    <property type="match status" value="1"/>
</dbReference>
<comment type="caution">
    <text evidence="5">Lacks conserved residue(s) required for the propagation of feature annotation.</text>
</comment>
<sequence length="386" mass="41700">MGGMDRVFETTRAKGEVGVVEKKVFTMPSYTTLGGKTIRDVRIGYETYGKLNARGDNAIFIAHYFSGTSHAAGRYAHTDEEPGYWDAIIGPGKAIDTDRYFVVSADTLANVNTGDPNMVTTGPASINPDTGKQYGLDFPVVTIRDFVNVQKALVDALGIRKLHAMAGPSMGSMQAIEWATAYPEMVERVVAVIPAGLEADPYLVGMLNVWTAPILLDAAWNNGDYQGAQGPIKGLAMALKTITLNGRHPGWANAAFGRKSEEGGDLLQDLSARYAIEAVLDKVTTDRVATLDANSLLYTAKACQLFSLGHEGKLLDAVDRIQARVLMMPAASDLLMLPQYAQKAVDVLRARGKNVEYAVLEGEGGHFDGLLIIEQADAVLRKFLEN</sequence>
<comment type="caution">
    <text evidence="8">The sequence shown here is derived from an EMBL/GenBank/DDBJ whole genome shotgun (WGS) entry which is preliminary data.</text>
</comment>
<dbReference type="PIRSF" id="PIRSF000443">
    <property type="entry name" value="Homoser_Ac_trans"/>
    <property type="match status" value="1"/>
</dbReference>
<feature type="active site" evidence="6">
    <location>
        <position position="366"/>
    </location>
</feature>
<dbReference type="SUPFAM" id="SSF53474">
    <property type="entry name" value="alpha/beta-Hydrolases"/>
    <property type="match status" value="1"/>
</dbReference>
<keyword evidence="5" id="KW-0963">Cytoplasm</keyword>
<comment type="similarity">
    <text evidence="5">Belongs to the AB hydrolase superfamily. MetX family.</text>
</comment>
<comment type="subunit">
    <text evidence="5">Homodimer.</text>
</comment>
<dbReference type="GO" id="GO:0009092">
    <property type="term" value="P:homoserine metabolic process"/>
    <property type="evidence" value="ECO:0007669"/>
    <property type="project" value="TreeGrafter"/>
</dbReference>
<comment type="subcellular location">
    <subcellularLocation>
        <location evidence="5">Cytoplasm</location>
    </subcellularLocation>
</comment>
<evidence type="ECO:0000256" key="5">
    <source>
        <dbReference type="HAMAP-Rule" id="MF_00296"/>
    </source>
</evidence>
<evidence type="ECO:0000256" key="1">
    <source>
        <dbReference type="ARBA" id="ARBA00022605"/>
    </source>
</evidence>
<dbReference type="EMBL" id="SLZQ01000008">
    <property type="protein sequence ID" value="TCS36059.1"/>
    <property type="molecule type" value="Genomic_DNA"/>
</dbReference>
<evidence type="ECO:0000313" key="9">
    <source>
        <dbReference type="Proteomes" id="UP000295382"/>
    </source>
</evidence>
<gene>
    <name evidence="8" type="ORF">EDC30_108123</name>
</gene>
<dbReference type="PANTHER" id="PTHR32268">
    <property type="entry name" value="HOMOSERINE O-ACETYLTRANSFERASE"/>
    <property type="match status" value="1"/>
</dbReference>
<name>A0A4R3HXB2_PAULE</name>
<evidence type="ECO:0000256" key="2">
    <source>
        <dbReference type="ARBA" id="ARBA00022679"/>
    </source>
</evidence>
<dbReference type="InterPro" id="IPR000073">
    <property type="entry name" value="AB_hydrolase_1"/>
</dbReference>
<feature type="active site" description="Nucleophile" evidence="6">
    <location>
        <position position="169"/>
    </location>
</feature>
<organism evidence="8 9">
    <name type="scientific">Paucimonas lemoignei</name>
    <name type="common">Pseudomonas lemoignei</name>
    <dbReference type="NCBI Taxonomy" id="29443"/>
    <lineage>
        <taxon>Bacteria</taxon>
        <taxon>Pseudomonadati</taxon>
        <taxon>Pseudomonadota</taxon>
        <taxon>Betaproteobacteria</taxon>
        <taxon>Burkholderiales</taxon>
        <taxon>Burkholderiaceae</taxon>
        <taxon>Paucimonas</taxon>
    </lineage>
</organism>
<dbReference type="EC" id="2.3.1.-" evidence="5"/>
<dbReference type="Gene3D" id="3.40.50.1820">
    <property type="entry name" value="alpha/beta hydrolase"/>
    <property type="match status" value="1"/>
</dbReference>
<keyword evidence="4 5" id="KW-0012">Acyltransferase</keyword>
<protein>
    <recommendedName>
        <fullName evidence="5">Probable acyltransferase</fullName>
        <ecNumber evidence="5">2.3.1.-</ecNumber>
    </recommendedName>
</protein>
<reference evidence="8 9" key="1">
    <citation type="submission" date="2019-03" db="EMBL/GenBank/DDBJ databases">
        <title>Genomic Encyclopedia of Type Strains, Phase IV (KMG-IV): sequencing the most valuable type-strain genomes for metagenomic binning, comparative biology and taxonomic classification.</title>
        <authorList>
            <person name="Goeker M."/>
        </authorList>
    </citation>
    <scope>NUCLEOTIDE SEQUENCE [LARGE SCALE GENOMIC DNA]</scope>
    <source>
        <strain evidence="8 9">DSM 7445</strain>
    </source>
</reference>
<dbReference type="NCBIfam" id="NF005262">
    <property type="entry name" value="PRK06765.1"/>
    <property type="match status" value="1"/>
</dbReference>
<evidence type="ECO:0000313" key="8">
    <source>
        <dbReference type="EMBL" id="TCS36059.1"/>
    </source>
</evidence>
<keyword evidence="1 5" id="KW-0028">Amino-acid biosynthesis</keyword>
<accession>A0A4R3HXB2</accession>
<keyword evidence="3" id="KW-0486">Methionine biosynthesis</keyword>
<dbReference type="GO" id="GO:0009086">
    <property type="term" value="P:methionine biosynthetic process"/>
    <property type="evidence" value="ECO:0007669"/>
    <property type="project" value="UniProtKB-KW"/>
</dbReference>
<evidence type="ECO:0000256" key="4">
    <source>
        <dbReference type="ARBA" id="ARBA00023315"/>
    </source>
</evidence>
<proteinExistence type="inferred from homology"/>
<dbReference type="GO" id="GO:0005737">
    <property type="term" value="C:cytoplasm"/>
    <property type="evidence" value="ECO:0007669"/>
    <property type="project" value="UniProtKB-SubCell"/>
</dbReference>
<dbReference type="PANTHER" id="PTHR32268:SF11">
    <property type="entry name" value="HOMOSERINE O-ACETYLTRANSFERASE"/>
    <property type="match status" value="1"/>
</dbReference>